<dbReference type="AlphaFoldDB" id="A0A8C2K632"/>
<dbReference type="Gene3D" id="2.60.40.10">
    <property type="entry name" value="Immunoglobulins"/>
    <property type="match status" value="1"/>
</dbReference>
<feature type="transmembrane region" description="Helical" evidence="4">
    <location>
        <begin position="213"/>
        <end position="239"/>
    </location>
</feature>
<dbReference type="Proteomes" id="UP000694701">
    <property type="component" value="Unplaced"/>
</dbReference>
<evidence type="ECO:0000256" key="4">
    <source>
        <dbReference type="SAM" id="Phobius"/>
    </source>
</evidence>
<evidence type="ECO:0000313" key="7">
    <source>
        <dbReference type="Proteomes" id="UP000694701"/>
    </source>
</evidence>
<dbReference type="PANTHER" id="PTHR11860:SF118">
    <property type="entry name" value="CMRF35-LIKE MOLECULE 3-RELATED"/>
    <property type="match status" value="1"/>
</dbReference>
<evidence type="ECO:0000256" key="2">
    <source>
        <dbReference type="ARBA" id="ARBA00022692"/>
    </source>
</evidence>
<comment type="subcellular location">
    <subcellularLocation>
        <location evidence="1">Membrane</location>
    </subcellularLocation>
</comment>
<evidence type="ECO:0000256" key="3">
    <source>
        <dbReference type="ARBA" id="ARBA00023136"/>
    </source>
</evidence>
<dbReference type="SMART" id="SM00409">
    <property type="entry name" value="IG"/>
    <property type="match status" value="1"/>
</dbReference>
<dbReference type="CDD" id="cd05716">
    <property type="entry name" value="IgV_pIgR_like"/>
    <property type="match status" value="1"/>
</dbReference>
<dbReference type="InterPro" id="IPR050671">
    <property type="entry name" value="CD300_family_receptors"/>
</dbReference>
<dbReference type="SUPFAM" id="SSF48726">
    <property type="entry name" value="Immunoglobulin"/>
    <property type="match status" value="1"/>
</dbReference>
<dbReference type="PANTHER" id="PTHR11860">
    <property type="entry name" value="POLYMERIC-IMMUNOGLOBULIN RECEPTOR"/>
    <property type="match status" value="1"/>
</dbReference>
<protein>
    <recommendedName>
        <fullName evidence="5">Ig-like domain-containing protein</fullName>
    </recommendedName>
</protein>
<dbReference type="Ensembl" id="ENSCCRT00020112637.1">
    <property type="protein sequence ID" value="ENSCCRP00020103092.1"/>
    <property type="gene ID" value="ENSCCRG00020047160.1"/>
</dbReference>
<evidence type="ECO:0000313" key="6">
    <source>
        <dbReference type="Ensembl" id="ENSCCRP00020103092.1"/>
    </source>
</evidence>
<organism evidence="6 7">
    <name type="scientific">Cyprinus carpio</name>
    <name type="common">Common carp</name>
    <dbReference type="NCBI Taxonomy" id="7962"/>
    <lineage>
        <taxon>Eukaryota</taxon>
        <taxon>Metazoa</taxon>
        <taxon>Chordata</taxon>
        <taxon>Craniata</taxon>
        <taxon>Vertebrata</taxon>
        <taxon>Euteleostomi</taxon>
        <taxon>Actinopterygii</taxon>
        <taxon>Neopterygii</taxon>
        <taxon>Teleostei</taxon>
        <taxon>Ostariophysi</taxon>
        <taxon>Cypriniformes</taxon>
        <taxon>Cyprinidae</taxon>
        <taxon>Cyprininae</taxon>
        <taxon>Cyprinus</taxon>
    </lineage>
</organism>
<feature type="domain" description="Ig-like" evidence="5">
    <location>
        <begin position="54"/>
        <end position="160"/>
    </location>
</feature>
<sequence length="326" mass="36117">MILPELCEHFRENLRQSIWLLEILNCFSCSCLTPVCILSICKKYDIFNCVLVLPSVLMKSGPVYVSTEGETVKISCPYPDGHINTPKYFCRHPCTSSKHVLIKAVKPDQAVSDGRYSLIDSVDGRSFTVTIKHLRLTDSGYYYCGLDQWFKDTLKKVNISVHQAAPGSRSTHTPENTHITSTWTTTLTSTDISYSNEQFSATSPAAQSKGSTLLVSVPVVCAGVLVLLVFGVLVALVSLCRKRSDLKSKCLKPPVPENPVQDSPNLNRVSQTADNVNHLYDEIVTEYSLVGLARDGDSTVIYSTVQHCDPAPQNVENDLYSLIMQY</sequence>
<dbReference type="GO" id="GO:0004888">
    <property type="term" value="F:transmembrane signaling receptor activity"/>
    <property type="evidence" value="ECO:0007669"/>
    <property type="project" value="TreeGrafter"/>
</dbReference>
<dbReference type="InterPro" id="IPR036179">
    <property type="entry name" value="Ig-like_dom_sf"/>
</dbReference>
<dbReference type="GO" id="GO:0005886">
    <property type="term" value="C:plasma membrane"/>
    <property type="evidence" value="ECO:0007669"/>
    <property type="project" value="TreeGrafter"/>
</dbReference>
<evidence type="ECO:0000259" key="5">
    <source>
        <dbReference type="PROSITE" id="PS50835"/>
    </source>
</evidence>
<dbReference type="Pfam" id="PF07686">
    <property type="entry name" value="V-set"/>
    <property type="match status" value="1"/>
</dbReference>
<name>A0A8C2K632_CYPCA</name>
<dbReference type="InterPro" id="IPR013106">
    <property type="entry name" value="Ig_V-set"/>
</dbReference>
<reference evidence="6" key="1">
    <citation type="submission" date="2025-08" db="UniProtKB">
        <authorList>
            <consortium name="Ensembl"/>
        </authorList>
    </citation>
    <scope>IDENTIFICATION</scope>
</reference>
<evidence type="ECO:0000256" key="1">
    <source>
        <dbReference type="ARBA" id="ARBA00004370"/>
    </source>
</evidence>
<dbReference type="PROSITE" id="PS50835">
    <property type="entry name" value="IG_LIKE"/>
    <property type="match status" value="1"/>
</dbReference>
<proteinExistence type="predicted"/>
<keyword evidence="2 4" id="KW-0812">Transmembrane</keyword>
<keyword evidence="4" id="KW-1133">Transmembrane helix</keyword>
<dbReference type="InterPro" id="IPR013783">
    <property type="entry name" value="Ig-like_fold"/>
</dbReference>
<dbReference type="InterPro" id="IPR007110">
    <property type="entry name" value="Ig-like_dom"/>
</dbReference>
<dbReference type="InterPro" id="IPR003599">
    <property type="entry name" value="Ig_sub"/>
</dbReference>
<keyword evidence="3 4" id="KW-0472">Membrane</keyword>
<accession>A0A8C2K632</accession>